<dbReference type="Proteomes" id="UP000311008">
    <property type="component" value="Chromosome"/>
</dbReference>
<proteinExistence type="predicted"/>
<name>A0A5B8CTP9_9PROT</name>
<reference evidence="2" key="1">
    <citation type="journal article" date="2019" name="ISME J.">
        <title>Evolution in action: habitat transition from sediment to the pelagial leads to genome streamlining in Methylophilaceae.</title>
        <authorList>
            <person name="Salcher M."/>
            <person name="Schaefle D."/>
            <person name="Kaspar M."/>
            <person name="Neuenschwander S.M."/>
            <person name="Ghai R."/>
        </authorList>
    </citation>
    <scope>NUCLEOTIDE SEQUENCE [LARGE SCALE GENOMIC DNA]</scope>
    <source>
        <strain evidence="2">MMS-M-51</strain>
    </source>
</reference>
<evidence type="ECO:0000313" key="1">
    <source>
        <dbReference type="EMBL" id="QDC44285.1"/>
    </source>
</evidence>
<accession>A0A5B8CTP9</accession>
<gene>
    <name evidence="1" type="ORF">FIU01_06950</name>
</gene>
<dbReference type="Pfam" id="PF08856">
    <property type="entry name" value="DUF1826"/>
    <property type="match status" value="1"/>
</dbReference>
<dbReference type="AlphaFoldDB" id="A0A5B8CTP9"/>
<organism evidence="1 2">
    <name type="scientific">Methylophilus medardicus</name>
    <dbReference type="NCBI Taxonomy" id="2588534"/>
    <lineage>
        <taxon>Bacteria</taxon>
        <taxon>Pseudomonadati</taxon>
        <taxon>Pseudomonadota</taxon>
        <taxon>Betaproteobacteria</taxon>
        <taxon>Nitrosomonadales</taxon>
        <taxon>Methylophilaceae</taxon>
        <taxon>Methylophilus</taxon>
    </lineage>
</organism>
<protein>
    <submittedName>
        <fullName evidence="1">DUF1826 domain-containing protein</fullName>
    </submittedName>
</protein>
<keyword evidence="2" id="KW-1185">Reference proteome</keyword>
<dbReference type="KEGG" id="mmec:FIU01_06950"/>
<sequence>MLAARDVAPNTPPHGFAAQPLFNPLALLPIFDDAQQVCVVPRRFDSTIHDYLAQNAHHMAPGFRMVLNAKQAIRSQIGGQFTLFDGDGKEALLADMAHIATIYADLLDCPHIGMRLEILSHAMCPKFHIDRTGIRLICTYLGPGTEWLDEAYCNRNAFTTPASAQDAFHQALILHPQGIHQAAEQALVLLKGSLWQGNQHAGAVHRSPQIETGSTRVVLALDAIW</sequence>
<dbReference type="InterPro" id="IPR014955">
    <property type="entry name" value="DUF1826"/>
</dbReference>
<dbReference type="RefSeq" id="WP_140003617.1">
    <property type="nucleotide sequence ID" value="NZ_CP040946.1"/>
</dbReference>
<dbReference type="OrthoDB" id="5342505at2"/>
<dbReference type="EMBL" id="CP040946">
    <property type="protein sequence ID" value="QDC44285.1"/>
    <property type="molecule type" value="Genomic_DNA"/>
</dbReference>
<evidence type="ECO:0000313" key="2">
    <source>
        <dbReference type="Proteomes" id="UP000311008"/>
    </source>
</evidence>